<name>A0A6J6UXC3_9ZZZZ</name>
<reference evidence="1" key="1">
    <citation type="submission" date="2020-05" db="EMBL/GenBank/DDBJ databases">
        <authorList>
            <person name="Chiriac C."/>
            <person name="Salcher M."/>
            <person name="Ghai R."/>
            <person name="Kavagutti S V."/>
        </authorList>
    </citation>
    <scope>NUCLEOTIDE SEQUENCE</scope>
</reference>
<protein>
    <submittedName>
        <fullName evidence="1">Unannotated protein</fullName>
    </submittedName>
</protein>
<dbReference type="AlphaFoldDB" id="A0A6J6UXC3"/>
<proteinExistence type="predicted"/>
<gene>
    <name evidence="1" type="ORF">UFOPK2870_00883</name>
</gene>
<organism evidence="1">
    <name type="scientific">freshwater metagenome</name>
    <dbReference type="NCBI Taxonomy" id="449393"/>
    <lineage>
        <taxon>unclassified sequences</taxon>
        <taxon>metagenomes</taxon>
        <taxon>ecological metagenomes</taxon>
    </lineage>
</organism>
<sequence>MADVLRDLHTKQGGVKFLGSYPAAGDQAHTAREHADARWQDADDWVAHLRTQIRD</sequence>
<dbReference type="EMBL" id="CAEZZL010000066">
    <property type="protein sequence ID" value="CAB4764166.1"/>
    <property type="molecule type" value="Genomic_DNA"/>
</dbReference>
<accession>A0A6J6UXC3</accession>
<evidence type="ECO:0000313" key="1">
    <source>
        <dbReference type="EMBL" id="CAB4764166.1"/>
    </source>
</evidence>